<dbReference type="InterPro" id="IPR027365">
    <property type="entry name" value="GNAT_acetyltra_YdfB-like"/>
</dbReference>
<keyword evidence="2" id="KW-1185">Reference proteome</keyword>
<reference evidence="1 2" key="1">
    <citation type="submission" date="2018-03" db="EMBL/GenBank/DDBJ databases">
        <title>Genomic Encyclopedia of Archaeal and Bacterial Type Strains, Phase II (KMG-II): from individual species to whole genera.</title>
        <authorList>
            <person name="Goeker M."/>
        </authorList>
    </citation>
    <scope>NUCLEOTIDE SEQUENCE [LARGE SCALE GENOMIC DNA]</scope>
    <source>
        <strain evidence="1 2">DSM 13175</strain>
    </source>
</reference>
<dbReference type="OrthoDB" id="7054616at2"/>
<dbReference type="PANTHER" id="PTHR31143:SF2">
    <property type="entry name" value="FR47-LIKE DOMAIN-CONTAINING PROTEIN-RELATED"/>
    <property type="match status" value="1"/>
</dbReference>
<name>A0A2T0WBZ9_9LACT</name>
<dbReference type="EMBL" id="PVTO01000001">
    <property type="protein sequence ID" value="PRY84239.1"/>
    <property type="molecule type" value="Genomic_DNA"/>
</dbReference>
<dbReference type="InterPro" id="IPR016181">
    <property type="entry name" value="Acyl_CoA_acyltransferase"/>
</dbReference>
<sequence>MIYELNQSDFRKCRKLVNPDGQVEAKAVIRGTNPGRIFVDDLSDPSTGLIWLGNNDGFIFIGDEQNRQFTDYISDFIDTVIKAEAEKEELSWFEGMGNHQRWDRVLDDLFKDRETSSWKQIVFTLKDKHDLPPLPQLIPSNYQLKEITPDFYYNSDYAIHNSSFLRSKIDTFWSTSQAFFDNGIGYCIVGDNSVVSLCFSSFVYKNTFCIDIETVTSHQNKQLAQFAAYAFVQMCIYENLTPYWDCMESNTVSQKVAKKIGLTESFSYKGIEFSF</sequence>
<dbReference type="Pfam" id="PF12746">
    <property type="entry name" value="GNAT_acetyltran"/>
    <property type="match status" value="1"/>
</dbReference>
<protein>
    <submittedName>
        <fullName evidence="1">GNAT acetyltransferase-like protein</fullName>
    </submittedName>
</protein>
<gene>
    <name evidence="1" type="ORF">CLV38_101161</name>
</gene>
<evidence type="ECO:0000313" key="1">
    <source>
        <dbReference type="EMBL" id="PRY84239.1"/>
    </source>
</evidence>
<evidence type="ECO:0000313" key="2">
    <source>
        <dbReference type="Proteomes" id="UP000238205"/>
    </source>
</evidence>
<accession>A0A2T0WBZ9</accession>
<proteinExistence type="predicted"/>
<dbReference type="PANTHER" id="PTHR31143">
    <property type="match status" value="1"/>
</dbReference>
<comment type="caution">
    <text evidence="1">The sequence shown here is derived from an EMBL/GenBank/DDBJ whole genome shotgun (WGS) entry which is preliminary data.</text>
</comment>
<dbReference type="GO" id="GO:0016740">
    <property type="term" value="F:transferase activity"/>
    <property type="evidence" value="ECO:0007669"/>
    <property type="project" value="UniProtKB-KW"/>
</dbReference>
<dbReference type="SUPFAM" id="SSF55729">
    <property type="entry name" value="Acyl-CoA N-acyltransferases (Nat)"/>
    <property type="match status" value="1"/>
</dbReference>
<dbReference type="AlphaFoldDB" id="A0A2T0WBZ9"/>
<keyword evidence="1" id="KW-0808">Transferase</keyword>
<dbReference type="Gene3D" id="3.40.630.30">
    <property type="match status" value="1"/>
</dbReference>
<dbReference type="Proteomes" id="UP000238205">
    <property type="component" value="Unassembled WGS sequence"/>
</dbReference>
<organism evidence="1 2">
    <name type="scientific">Alkalibacterium olivapovliticus</name>
    <dbReference type="NCBI Taxonomy" id="99907"/>
    <lineage>
        <taxon>Bacteria</taxon>
        <taxon>Bacillati</taxon>
        <taxon>Bacillota</taxon>
        <taxon>Bacilli</taxon>
        <taxon>Lactobacillales</taxon>
        <taxon>Carnobacteriaceae</taxon>
        <taxon>Alkalibacterium</taxon>
    </lineage>
</organism>